<reference evidence="6 7" key="1">
    <citation type="submission" date="2017-11" db="EMBL/GenBank/DDBJ databases">
        <title>Comparitive Functional Genomics of Dry Heat Resistant strains isolated from the Viking Spacecraft.</title>
        <authorList>
            <person name="Seuylemezian A."/>
            <person name="Cooper K."/>
            <person name="Vaishampayan P."/>
        </authorList>
    </citation>
    <scope>NUCLEOTIDE SEQUENCE [LARGE SCALE GENOMIC DNA]</scope>
    <source>
        <strain evidence="6 7">V32-6</strain>
    </source>
</reference>
<comment type="similarity">
    <text evidence="4">Belongs to the zinc-containing alcohol dehydrogenase family.</text>
</comment>
<proteinExistence type="inferred from homology"/>
<dbReference type="Gene3D" id="3.90.180.10">
    <property type="entry name" value="Medium-chain alcohol dehydrogenases, catalytic domain"/>
    <property type="match status" value="1"/>
</dbReference>
<feature type="domain" description="Enoyl reductase (ER)" evidence="5">
    <location>
        <begin position="6"/>
        <end position="338"/>
    </location>
</feature>
<keyword evidence="2 4" id="KW-0862">Zinc</keyword>
<comment type="caution">
    <text evidence="6">The sequence shown here is derived from an EMBL/GenBank/DDBJ whole genome shotgun (WGS) entry which is preliminary data.</text>
</comment>
<dbReference type="PROSITE" id="PS00059">
    <property type="entry name" value="ADH_ZINC"/>
    <property type="match status" value="1"/>
</dbReference>
<dbReference type="AlphaFoldDB" id="A0A2N5HVP6"/>
<dbReference type="PANTHER" id="PTHR43401:SF2">
    <property type="entry name" value="L-THREONINE 3-DEHYDROGENASE"/>
    <property type="match status" value="1"/>
</dbReference>
<dbReference type="GO" id="GO:0008270">
    <property type="term" value="F:zinc ion binding"/>
    <property type="evidence" value="ECO:0007669"/>
    <property type="project" value="InterPro"/>
</dbReference>
<dbReference type="EMBL" id="PGVE01000012">
    <property type="protein sequence ID" value="PLS09576.1"/>
    <property type="molecule type" value="Genomic_DNA"/>
</dbReference>
<dbReference type="SUPFAM" id="SSF51735">
    <property type="entry name" value="NAD(P)-binding Rossmann-fold domains"/>
    <property type="match status" value="1"/>
</dbReference>
<dbReference type="Gene3D" id="3.40.50.720">
    <property type="entry name" value="NAD(P)-binding Rossmann-like Domain"/>
    <property type="match status" value="1"/>
</dbReference>
<keyword evidence="3" id="KW-0560">Oxidoreductase</keyword>
<organism evidence="6 7">
    <name type="scientific">Neobacillus cucumis</name>
    <dbReference type="NCBI Taxonomy" id="1740721"/>
    <lineage>
        <taxon>Bacteria</taxon>
        <taxon>Bacillati</taxon>
        <taxon>Bacillota</taxon>
        <taxon>Bacilli</taxon>
        <taxon>Bacillales</taxon>
        <taxon>Bacillaceae</taxon>
        <taxon>Neobacillus</taxon>
    </lineage>
</organism>
<dbReference type="InterPro" id="IPR013154">
    <property type="entry name" value="ADH-like_N"/>
</dbReference>
<evidence type="ECO:0000256" key="3">
    <source>
        <dbReference type="ARBA" id="ARBA00023002"/>
    </source>
</evidence>
<dbReference type="Pfam" id="PF00107">
    <property type="entry name" value="ADH_zinc_N"/>
    <property type="match status" value="1"/>
</dbReference>
<keyword evidence="1 4" id="KW-0479">Metal-binding</keyword>
<dbReference type="Pfam" id="PF08240">
    <property type="entry name" value="ADH_N"/>
    <property type="match status" value="1"/>
</dbReference>
<dbReference type="SMART" id="SM00829">
    <property type="entry name" value="PKS_ER"/>
    <property type="match status" value="1"/>
</dbReference>
<dbReference type="SUPFAM" id="SSF50129">
    <property type="entry name" value="GroES-like"/>
    <property type="match status" value="1"/>
</dbReference>
<comment type="cofactor">
    <cofactor evidence="4">
        <name>Zn(2+)</name>
        <dbReference type="ChEBI" id="CHEBI:29105"/>
    </cofactor>
</comment>
<name>A0A2N5HVP6_9BACI</name>
<dbReference type="OrthoDB" id="9770238at2"/>
<protein>
    <submittedName>
        <fullName evidence="6">Sorbitol dehydrogenase</fullName>
    </submittedName>
</protein>
<dbReference type="RefSeq" id="WP_101646160.1">
    <property type="nucleotide sequence ID" value="NZ_PGVE01000012.1"/>
</dbReference>
<sequence length="341" mass="37337">MKAIFVEEPYLVVCKEVEPQSIKANEVKVKVKVAGICGSDIHTYKGIHQFRKPPVIIGHEIAGEVVEIGENVKKVKVGDRVTVEPQEGCGHCEPCLQGETNYCMNRAAPGINEWYGAMAEYFVAPEKSVFILPDELSYEQGVLAEPLAVGVHAVEKANIRPGDRVAIIGMGPIGLLSLIAAKAAGATTILAADIMDYCLESALKCGATITINIRDQNNWMEEAKALVDGEFDKVLVAAGVPGIVNNSLSLLRRGGKLVAIAMFHKEETIDIVQLQNQEKEVIGSFCYTHKDLKNAINLLRDGKVFEDVIISHQLSFEEAAKGFELVDKKWDQSLKVLIHFK</sequence>
<dbReference type="InterPro" id="IPR020843">
    <property type="entry name" value="ER"/>
</dbReference>
<dbReference type="Proteomes" id="UP000234950">
    <property type="component" value="Unassembled WGS sequence"/>
</dbReference>
<dbReference type="InterPro" id="IPR036291">
    <property type="entry name" value="NAD(P)-bd_dom_sf"/>
</dbReference>
<evidence type="ECO:0000256" key="4">
    <source>
        <dbReference type="RuleBase" id="RU361277"/>
    </source>
</evidence>
<dbReference type="InterPro" id="IPR013149">
    <property type="entry name" value="ADH-like_C"/>
</dbReference>
<dbReference type="GO" id="GO:0016491">
    <property type="term" value="F:oxidoreductase activity"/>
    <property type="evidence" value="ECO:0007669"/>
    <property type="project" value="UniProtKB-KW"/>
</dbReference>
<evidence type="ECO:0000313" key="7">
    <source>
        <dbReference type="Proteomes" id="UP000234950"/>
    </source>
</evidence>
<evidence type="ECO:0000313" key="6">
    <source>
        <dbReference type="EMBL" id="PLS09576.1"/>
    </source>
</evidence>
<gene>
    <name evidence="6" type="ORF">CVD27_01660</name>
</gene>
<dbReference type="InterPro" id="IPR011032">
    <property type="entry name" value="GroES-like_sf"/>
</dbReference>
<evidence type="ECO:0000259" key="5">
    <source>
        <dbReference type="SMART" id="SM00829"/>
    </source>
</evidence>
<evidence type="ECO:0000256" key="2">
    <source>
        <dbReference type="ARBA" id="ARBA00022833"/>
    </source>
</evidence>
<dbReference type="InterPro" id="IPR050129">
    <property type="entry name" value="Zn_alcohol_dh"/>
</dbReference>
<accession>A0A2N5HVP6</accession>
<keyword evidence="7" id="KW-1185">Reference proteome</keyword>
<dbReference type="PANTHER" id="PTHR43401">
    <property type="entry name" value="L-THREONINE 3-DEHYDROGENASE"/>
    <property type="match status" value="1"/>
</dbReference>
<evidence type="ECO:0000256" key="1">
    <source>
        <dbReference type="ARBA" id="ARBA00022723"/>
    </source>
</evidence>
<dbReference type="InterPro" id="IPR002328">
    <property type="entry name" value="ADH_Zn_CS"/>
</dbReference>